<keyword evidence="1 2" id="KW-0238">DNA-binding</keyword>
<dbReference type="PROSITE" id="PS50935">
    <property type="entry name" value="SSB"/>
    <property type="match status" value="1"/>
</dbReference>
<dbReference type="OrthoDB" id="4427276at2"/>
<dbReference type="GO" id="GO:0003697">
    <property type="term" value="F:single-stranded DNA binding"/>
    <property type="evidence" value="ECO:0007669"/>
    <property type="project" value="InterPro"/>
</dbReference>
<sequence length="187" mass="20180">MAPTTTTIIGNLTSDPDLKHFEKSASDKGRLRVAVNRRVKDRNDNWIDADPLYINIELWGSLAVNAKQSLIKGMPIIATGTLVTQAWEDKEGNNRQQVLLKGSHVGLDLTRYVIGSKRSDQAEKNSVGVEVPEPVIDRSLYNDFYTDQGDSVSGVAADPGQDSGDQLPADTGADAAASANQGEKVPF</sequence>
<feature type="region of interest" description="Disordered" evidence="4">
    <location>
        <begin position="150"/>
        <end position="187"/>
    </location>
</feature>
<evidence type="ECO:0000256" key="3">
    <source>
        <dbReference type="RuleBase" id="RU000524"/>
    </source>
</evidence>
<evidence type="ECO:0000256" key="1">
    <source>
        <dbReference type="ARBA" id="ARBA00023125"/>
    </source>
</evidence>
<feature type="compositionally biased region" description="Low complexity" evidence="4">
    <location>
        <begin position="169"/>
        <end position="179"/>
    </location>
</feature>
<dbReference type="InterPro" id="IPR011344">
    <property type="entry name" value="ssDNA-bd"/>
</dbReference>
<reference evidence="5 6" key="1">
    <citation type="submission" date="2018-02" db="EMBL/GenBank/DDBJ databases">
        <title>Corynebacterium alimpuense sp. nov., a marine obligate actinomycete isolated from sediments of Valparaiso bay, Chile.</title>
        <authorList>
            <person name="Claverias F."/>
            <person name="Gonzales-Siles L."/>
            <person name="Salva-Serra F."/>
            <person name="Inganaes E."/>
            <person name="Molin K."/>
            <person name="Cumsille A."/>
            <person name="Undabarrena A."/>
            <person name="Couve E."/>
            <person name="Moore E.R.B."/>
            <person name="Gomila M."/>
            <person name="Camara B."/>
        </authorList>
    </citation>
    <scope>NUCLEOTIDE SEQUENCE [LARGE SCALE GENOMIC DNA]</scope>
    <source>
        <strain evidence="5 6">CCUG 69366</strain>
    </source>
</reference>
<comment type="caution">
    <text evidence="5">The sequence shown here is derived from an EMBL/GenBank/DDBJ whole genome shotgun (WGS) entry which is preliminary data.</text>
</comment>
<dbReference type="GO" id="GO:0006260">
    <property type="term" value="P:DNA replication"/>
    <property type="evidence" value="ECO:0007669"/>
    <property type="project" value="InterPro"/>
</dbReference>
<evidence type="ECO:0000256" key="4">
    <source>
        <dbReference type="SAM" id="MobiDB-lite"/>
    </source>
</evidence>
<dbReference type="RefSeq" id="WP_123047717.1">
    <property type="nucleotide sequence ID" value="NZ_PTJO01000003.1"/>
</dbReference>
<evidence type="ECO:0000313" key="5">
    <source>
        <dbReference type="EMBL" id="RNE49670.1"/>
    </source>
</evidence>
<gene>
    <name evidence="5" type="ORF">C5L39_04870</name>
</gene>
<dbReference type="Pfam" id="PF00436">
    <property type="entry name" value="SSB"/>
    <property type="match status" value="1"/>
</dbReference>
<evidence type="ECO:0000313" key="6">
    <source>
        <dbReference type="Proteomes" id="UP000266975"/>
    </source>
</evidence>
<dbReference type="NCBIfam" id="TIGR00621">
    <property type="entry name" value="ssb"/>
    <property type="match status" value="1"/>
</dbReference>
<dbReference type="SUPFAM" id="SSF50249">
    <property type="entry name" value="Nucleic acid-binding proteins"/>
    <property type="match status" value="1"/>
</dbReference>
<evidence type="ECO:0000256" key="2">
    <source>
        <dbReference type="PROSITE-ProRule" id="PRU00252"/>
    </source>
</evidence>
<dbReference type="InterPro" id="IPR000424">
    <property type="entry name" value="Primosome_PriB/ssb"/>
</dbReference>
<dbReference type="AlphaFoldDB" id="A0A3M8K929"/>
<proteinExistence type="predicted"/>
<keyword evidence="6" id="KW-1185">Reference proteome</keyword>
<dbReference type="Gene3D" id="2.40.50.140">
    <property type="entry name" value="Nucleic acid-binding proteins"/>
    <property type="match status" value="1"/>
</dbReference>
<organism evidence="5 6">
    <name type="scientific">Corynebacterium alimapuense</name>
    <dbReference type="NCBI Taxonomy" id="1576874"/>
    <lineage>
        <taxon>Bacteria</taxon>
        <taxon>Bacillati</taxon>
        <taxon>Actinomycetota</taxon>
        <taxon>Actinomycetes</taxon>
        <taxon>Mycobacteriales</taxon>
        <taxon>Corynebacteriaceae</taxon>
        <taxon>Corynebacterium</taxon>
    </lineage>
</organism>
<protein>
    <recommendedName>
        <fullName evidence="3">Single-stranded DNA-binding protein</fullName>
    </recommendedName>
</protein>
<dbReference type="Proteomes" id="UP000266975">
    <property type="component" value="Unassembled WGS sequence"/>
</dbReference>
<dbReference type="InterPro" id="IPR012340">
    <property type="entry name" value="NA-bd_OB-fold"/>
</dbReference>
<accession>A0A3M8K929</accession>
<dbReference type="EMBL" id="PTJO01000003">
    <property type="protein sequence ID" value="RNE49670.1"/>
    <property type="molecule type" value="Genomic_DNA"/>
</dbReference>
<name>A0A3M8K929_9CORY</name>
<dbReference type="CDD" id="cd04496">
    <property type="entry name" value="SSB_OBF"/>
    <property type="match status" value="1"/>
</dbReference>